<dbReference type="SUPFAM" id="SSF51984">
    <property type="entry name" value="MurCD N-terminal domain"/>
    <property type="match status" value="1"/>
</dbReference>
<dbReference type="Proteomes" id="UP000229278">
    <property type="component" value="Unassembled WGS sequence"/>
</dbReference>
<dbReference type="PANTHER" id="PTHR43692">
    <property type="entry name" value="UDP-N-ACETYLMURAMOYLALANINE--D-GLUTAMATE LIGASE"/>
    <property type="match status" value="1"/>
</dbReference>
<dbReference type="EMBL" id="PDTV01000004">
    <property type="protein sequence ID" value="PIE83463.1"/>
    <property type="molecule type" value="Genomic_DNA"/>
</dbReference>
<evidence type="ECO:0000256" key="5">
    <source>
        <dbReference type="ARBA" id="ARBA00022741"/>
    </source>
</evidence>
<dbReference type="Pfam" id="PF02875">
    <property type="entry name" value="Mur_ligase_C"/>
    <property type="match status" value="1"/>
</dbReference>
<dbReference type="InterPro" id="IPR005762">
    <property type="entry name" value="MurD"/>
</dbReference>
<dbReference type="InterPro" id="IPR013221">
    <property type="entry name" value="Mur_ligase_cen"/>
</dbReference>
<dbReference type="Gene3D" id="3.40.50.720">
    <property type="entry name" value="NAD(P)-binding Rossmann-like Domain"/>
    <property type="match status" value="1"/>
</dbReference>
<dbReference type="SUPFAM" id="SSF53244">
    <property type="entry name" value="MurD-like peptide ligases, peptide-binding domain"/>
    <property type="match status" value="1"/>
</dbReference>
<dbReference type="HAMAP" id="MF_00639">
    <property type="entry name" value="MurD"/>
    <property type="match status" value="1"/>
</dbReference>
<evidence type="ECO:0000259" key="9">
    <source>
        <dbReference type="Pfam" id="PF02875"/>
    </source>
</evidence>
<name>A0A2G6PFX0_9GAMM</name>
<dbReference type="Pfam" id="PF08245">
    <property type="entry name" value="Mur_ligase_M"/>
    <property type="match status" value="1"/>
</dbReference>
<dbReference type="GO" id="GO:0071555">
    <property type="term" value="P:cell wall organization"/>
    <property type="evidence" value="ECO:0007669"/>
    <property type="project" value="UniProtKB-KW"/>
</dbReference>
<dbReference type="GO" id="GO:0005737">
    <property type="term" value="C:cytoplasm"/>
    <property type="evidence" value="ECO:0007669"/>
    <property type="project" value="UniProtKB-SubCell"/>
</dbReference>
<reference evidence="11 12" key="1">
    <citation type="submission" date="2017-10" db="EMBL/GenBank/DDBJ databases">
        <title>Novel microbial diversity and functional potential in the marine mammal oral microbiome.</title>
        <authorList>
            <person name="Dudek N.K."/>
            <person name="Sun C.L."/>
            <person name="Burstein D."/>
            <person name="Kantor R.S."/>
            <person name="Aliaga Goltsman D.S."/>
            <person name="Bik E.M."/>
            <person name="Thomas B.C."/>
            <person name="Banfield J.F."/>
            <person name="Relman D.A."/>
        </authorList>
    </citation>
    <scope>NUCLEOTIDE SEQUENCE [LARGE SCALE GENOMIC DNA]</scope>
    <source>
        <strain evidence="11">DOLJORAL78_50_517</strain>
    </source>
</reference>
<dbReference type="InterPro" id="IPR036565">
    <property type="entry name" value="Mur-like_cat_sf"/>
</dbReference>
<evidence type="ECO:0000256" key="2">
    <source>
        <dbReference type="ARBA" id="ARBA00004752"/>
    </source>
</evidence>
<gene>
    <name evidence="7" type="primary">murD</name>
    <name evidence="11" type="ORF">CSA09_00905</name>
</gene>
<evidence type="ECO:0000313" key="11">
    <source>
        <dbReference type="EMBL" id="PIE83463.1"/>
    </source>
</evidence>
<feature type="domain" description="Mur ligase central" evidence="10">
    <location>
        <begin position="112"/>
        <end position="290"/>
    </location>
</feature>
<evidence type="ECO:0000259" key="10">
    <source>
        <dbReference type="Pfam" id="PF08245"/>
    </source>
</evidence>
<evidence type="ECO:0000313" key="12">
    <source>
        <dbReference type="Proteomes" id="UP000229278"/>
    </source>
</evidence>
<evidence type="ECO:0000256" key="3">
    <source>
        <dbReference type="ARBA" id="ARBA00022490"/>
    </source>
</evidence>
<feature type="binding site" evidence="7">
    <location>
        <begin position="114"/>
        <end position="120"/>
    </location>
    <ligand>
        <name>ATP</name>
        <dbReference type="ChEBI" id="CHEBI:30616"/>
    </ligand>
</feature>
<comment type="subcellular location">
    <subcellularLocation>
        <location evidence="1 7 8">Cytoplasm</location>
    </subcellularLocation>
</comment>
<dbReference type="Gene3D" id="3.90.190.20">
    <property type="entry name" value="Mur ligase, C-terminal domain"/>
    <property type="match status" value="1"/>
</dbReference>
<dbReference type="Pfam" id="PF21799">
    <property type="entry name" value="MurD-like_N"/>
    <property type="match status" value="1"/>
</dbReference>
<dbReference type="PANTHER" id="PTHR43692:SF1">
    <property type="entry name" value="UDP-N-ACETYLMURAMOYLALANINE--D-GLUTAMATE LIGASE"/>
    <property type="match status" value="1"/>
</dbReference>
<dbReference type="Gene3D" id="3.40.1190.10">
    <property type="entry name" value="Mur-like, catalytic domain"/>
    <property type="match status" value="1"/>
</dbReference>
<protein>
    <recommendedName>
        <fullName evidence="7 8">UDP-N-acetylmuramoylalanine--D-glutamate ligase</fullName>
        <ecNumber evidence="7 8">6.3.2.9</ecNumber>
    </recommendedName>
    <alternativeName>
        <fullName evidence="7">D-glutamic acid-adding enzyme</fullName>
    </alternativeName>
    <alternativeName>
        <fullName evidence="7">UDP-N-acetylmuramoyl-L-alanyl-D-glutamate synthetase</fullName>
    </alternativeName>
</protein>
<evidence type="ECO:0000256" key="1">
    <source>
        <dbReference type="ARBA" id="ARBA00004496"/>
    </source>
</evidence>
<dbReference type="UniPathway" id="UPA00219"/>
<dbReference type="EC" id="6.3.2.9" evidence="7 8"/>
<dbReference type="GO" id="GO:0008764">
    <property type="term" value="F:UDP-N-acetylmuramoylalanine-D-glutamate ligase activity"/>
    <property type="evidence" value="ECO:0007669"/>
    <property type="project" value="UniProtKB-UniRule"/>
</dbReference>
<keyword evidence="5 7" id="KW-0547">Nucleotide-binding</keyword>
<comment type="caution">
    <text evidence="11">The sequence shown here is derived from an EMBL/GenBank/DDBJ whole genome shotgun (WGS) entry which is preliminary data.</text>
</comment>
<dbReference type="GO" id="GO:0009252">
    <property type="term" value="P:peptidoglycan biosynthetic process"/>
    <property type="evidence" value="ECO:0007669"/>
    <property type="project" value="UniProtKB-UniRule"/>
</dbReference>
<dbReference type="NCBIfam" id="TIGR01087">
    <property type="entry name" value="murD"/>
    <property type="match status" value="1"/>
</dbReference>
<dbReference type="GO" id="GO:0008360">
    <property type="term" value="P:regulation of cell shape"/>
    <property type="evidence" value="ECO:0007669"/>
    <property type="project" value="UniProtKB-KW"/>
</dbReference>
<dbReference type="GO" id="GO:0051301">
    <property type="term" value="P:cell division"/>
    <property type="evidence" value="ECO:0007669"/>
    <property type="project" value="UniProtKB-KW"/>
</dbReference>
<organism evidence="11 12">
    <name type="scientific">Candidatus Contendibacter odensensis</name>
    <dbReference type="NCBI Taxonomy" id="1400860"/>
    <lineage>
        <taxon>Bacteria</taxon>
        <taxon>Pseudomonadati</taxon>
        <taxon>Pseudomonadota</taxon>
        <taxon>Gammaproteobacteria</taxon>
        <taxon>Candidatus Competibacteraceae</taxon>
        <taxon>Candidatus Contendibacter</taxon>
    </lineage>
</organism>
<dbReference type="AlphaFoldDB" id="A0A2G6PFX0"/>
<keyword evidence="7 8" id="KW-0131">Cell cycle</keyword>
<keyword evidence="6 7" id="KW-0067">ATP-binding</keyword>
<feature type="domain" description="Mur ligase C-terminal" evidence="9">
    <location>
        <begin position="313"/>
        <end position="426"/>
    </location>
</feature>
<dbReference type="GO" id="GO:0005524">
    <property type="term" value="F:ATP binding"/>
    <property type="evidence" value="ECO:0007669"/>
    <property type="project" value="UniProtKB-UniRule"/>
</dbReference>
<keyword evidence="3 7" id="KW-0963">Cytoplasm</keyword>
<comment type="function">
    <text evidence="7 8">Cell wall formation. Catalyzes the addition of glutamate to the nucleotide precursor UDP-N-acetylmuramoyl-L-alanine (UMA).</text>
</comment>
<keyword evidence="7 8" id="KW-0961">Cell wall biogenesis/degradation</keyword>
<accession>A0A2G6PFX0</accession>
<keyword evidence="4 7" id="KW-0436">Ligase</keyword>
<evidence type="ECO:0000256" key="6">
    <source>
        <dbReference type="ARBA" id="ARBA00022840"/>
    </source>
</evidence>
<keyword evidence="7 8" id="KW-0573">Peptidoglycan synthesis</keyword>
<sequence length="452" mass="48239">MLSLDGITLIVGLGKSGLSALRALRALGATVAVTDSRNDPPGLAVLRNEYPDVPCHLGDFDPAVFANAARLLVSPGVPVKTPVIVEAAIRGVPVWGDIELFARLTDIPVVAITGSNGKSTVTTLLGDMMKSAGMPAAVGGNLGTPALDLWLAREKNATVRPQFYVLELSSFQLETTYSLNARVATVLNISPDHMDRYDSLDNYIVAKQQIFQGDGVMVVNADDPAVMAMVKPERNVLRFTLREPEDNEFGVRRHRGERWLVRGQEPWIAASALQVSGDHNIANALAALAIGHTLGLRREPMLTALRQFTGLAHRTTLIRDHAGVRWFDDSKGTNVGATIAAVRGVPGQQVVLIAGGDSKDQDFSSLRAALADRARMVILIGRDAPQIASALGNSIPMQHAADMEQAIAMAAQSAQAGDSVLLSPACASFDMFSGYEERGTVFTTMVRGLPTC</sequence>
<dbReference type="InterPro" id="IPR036615">
    <property type="entry name" value="Mur_ligase_C_dom_sf"/>
</dbReference>
<evidence type="ECO:0000256" key="7">
    <source>
        <dbReference type="HAMAP-Rule" id="MF_00639"/>
    </source>
</evidence>
<comment type="pathway">
    <text evidence="2 7 8">Cell wall biogenesis; peptidoglycan biosynthesis.</text>
</comment>
<comment type="catalytic activity">
    <reaction evidence="7 8">
        <text>UDP-N-acetyl-alpha-D-muramoyl-L-alanine + D-glutamate + ATP = UDP-N-acetyl-alpha-D-muramoyl-L-alanyl-D-glutamate + ADP + phosphate + H(+)</text>
        <dbReference type="Rhea" id="RHEA:16429"/>
        <dbReference type="ChEBI" id="CHEBI:15378"/>
        <dbReference type="ChEBI" id="CHEBI:29986"/>
        <dbReference type="ChEBI" id="CHEBI:30616"/>
        <dbReference type="ChEBI" id="CHEBI:43474"/>
        <dbReference type="ChEBI" id="CHEBI:83898"/>
        <dbReference type="ChEBI" id="CHEBI:83900"/>
        <dbReference type="ChEBI" id="CHEBI:456216"/>
        <dbReference type="EC" id="6.3.2.9"/>
    </reaction>
</comment>
<keyword evidence="7 8" id="KW-0132">Cell division</keyword>
<dbReference type="InterPro" id="IPR004101">
    <property type="entry name" value="Mur_ligase_C"/>
</dbReference>
<proteinExistence type="inferred from homology"/>
<dbReference type="SUPFAM" id="SSF53623">
    <property type="entry name" value="MurD-like peptide ligases, catalytic domain"/>
    <property type="match status" value="1"/>
</dbReference>
<evidence type="ECO:0000256" key="8">
    <source>
        <dbReference type="RuleBase" id="RU003664"/>
    </source>
</evidence>
<keyword evidence="7 8" id="KW-0133">Cell shape</keyword>
<evidence type="ECO:0000256" key="4">
    <source>
        <dbReference type="ARBA" id="ARBA00022598"/>
    </source>
</evidence>
<comment type="similarity">
    <text evidence="7">Belongs to the MurCDEF family.</text>
</comment>